<comment type="caution">
    <text evidence="2">The sequence shown here is derived from an EMBL/GenBank/DDBJ whole genome shotgun (WGS) entry which is preliminary data.</text>
</comment>
<dbReference type="InterPro" id="IPR043129">
    <property type="entry name" value="ATPase_NBD"/>
</dbReference>
<evidence type="ECO:0000313" key="2">
    <source>
        <dbReference type="EMBL" id="GMA41604.1"/>
    </source>
</evidence>
<evidence type="ECO:0000313" key="3">
    <source>
        <dbReference type="Proteomes" id="UP001157126"/>
    </source>
</evidence>
<evidence type="ECO:0000256" key="1">
    <source>
        <dbReference type="ARBA" id="ARBA00006479"/>
    </source>
</evidence>
<dbReference type="Gene3D" id="3.30.420.40">
    <property type="match status" value="2"/>
</dbReference>
<proteinExistence type="inferred from homology"/>
<dbReference type="InterPro" id="IPR000600">
    <property type="entry name" value="ROK"/>
</dbReference>
<dbReference type="PANTHER" id="PTHR18964:SF149">
    <property type="entry name" value="BIFUNCTIONAL UDP-N-ACETYLGLUCOSAMINE 2-EPIMERASE_N-ACETYLMANNOSAMINE KINASE"/>
    <property type="match status" value="1"/>
</dbReference>
<dbReference type="InterPro" id="IPR036390">
    <property type="entry name" value="WH_DNA-bd_sf"/>
</dbReference>
<dbReference type="EMBL" id="BSUO01000001">
    <property type="protein sequence ID" value="GMA41604.1"/>
    <property type="molecule type" value="Genomic_DNA"/>
</dbReference>
<comment type="similarity">
    <text evidence="1">Belongs to the ROK (NagC/XylR) family.</text>
</comment>
<dbReference type="PANTHER" id="PTHR18964">
    <property type="entry name" value="ROK (REPRESSOR, ORF, KINASE) FAMILY"/>
    <property type="match status" value="1"/>
</dbReference>
<reference evidence="3" key="1">
    <citation type="journal article" date="2019" name="Int. J. Syst. Evol. Microbiol.">
        <title>The Global Catalogue of Microorganisms (GCM) 10K type strain sequencing project: providing services to taxonomists for standard genome sequencing and annotation.</title>
        <authorList>
            <consortium name="The Broad Institute Genomics Platform"/>
            <consortium name="The Broad Institute Genome Sequencing Center for Infectious Disease"/>
            <person name="Wu L."/>
            <person name="Ma J."/>
        </authorList>
    </citation>
    <scope>NUCLEOTIDE SEQUENCE [LARGE SCALE GENOMIC DNA]</scope>
    <source>
        <strain evidence="3">NBRC 113072</strain>
    </source>
</reference>
<dbReference type="SUPFAM" id="SSF46785">
    <property type="entry name" value="Winged helix' DNA-binding domain"/>
    <property type="match status" value="1"/>
</dbReference>
<dbReference type="Pfam" id="PF00480">
    <property type="entry name" value="ROK"/>
    <property type="match status" value="1"/>
</dbReference>
<dbReference type="SUPFAM" id="SSF53067">
    <property type="entry name" value="Actin-like ATPase domain"/>
    <property type="match status" value="2"/>
</dbReference>
<gene>
    <name evidence="2" type="ORF">GCM10025883_36490</name>
</gene>
<protein>
    <submittedName>
        <fullName evidence="2">NagC family transcriptional regulator</fullName>
    </submittedName>
</protein>
<dbReference type="Gene3D" id="1.10.10.10">
    <property type="entry name" value="Winged helix-like DNA-binding domain superfamily/Winged helix DNA-binding domain"/>
    <property type="match status" value="1"/>
</dbReference>
<dbReference type="Proteomes" id="UP001157126">
    <property type="component" value="Unassembled WGS sequence"/>
</dbReference>
<sequence length="360" mass="37454">MRPNASQETLRESNLALVAATVLAATDGMSRAQAAAATSLTRATVSRLVDDLIGGGILRENGKVAGAPGRPATMLGPSDRLCALGLQVNATFHLARLVTLDGSTVDEIYTPADLMASDPTEVLPRLGRDARTLLARQVGSDRRIVGAGLALPGIVEPASRTLRRAPNLGWTDVEVAPLLGLADVGLSLLGNEADLAAFSLARPAPGRLGPVTDFVYVSGEIGVGGSAVVAGEVMPGRHGWAGEIGHMCVDPSGPPCPCGSYGCLERIAGWRAFEDGAGLPHGSSVSEFLACYDSGHEGAARAVRRAADALETALVSVVNLLDIQTIVVGATSRPWRVSSCRRWRRGWARGSWRAPSTGRT</sequence>
<organism evidence="2 3">
    <name type="scientific">Mobilicoccus caccae</name>
    <dbReference type="NCBI Taxonomy" id="1859295"/>
    <lineage>
        <taxon>Bacteria</taxon>
        <taxon>Bacillati</taxon>
        <taxon>Actinomycetota</taxon>
        <taxon>Actinomycetes</taxon>
        <taxon>Micrococcales</taxon>
        <taxon>Dermatophilaceae</taxon>
        <taxon>Mobilicoccus</taxon>
    </lineage>
</organism>
<keyword evidence="3" id="KW-1185">Reference proteome</keyword>
<name>A0ABQ6IUK6_9MICO</name>
<accession>A0ABQ6IUK6</accession>
<dbReference type="InterPro" id="IPR036388">
    <property type="entry name" value="WH-like_DNA-bd_sf"/>
</dbReference>